<dbReference type="HAMAP" id="MF_01416">
    <property type="entry name" value="ATP_synth_delta_bact"/>
    <property type="match status" value="1"/>
</dbReference>
<sequence>LAGKYAGALFTAAAKANALQQVESDLKGVKATVGTDAKIHDFLSNPILSHQDRAAGLDALLSASVSAKGAKGPSDLTRNLFSVLAENGRLYETDKVVDGFLEIMQAHRGEVKVVITTAQPLEKDLQKRLEDALKQSQMAQAGKKSLVFENRINEGALGGVIIDVGDKTIDLSVASRVSRLNQQLEEGI</sequence>
<feature type="non-terminal residue" evidence="9">
    <location>
        <position position="1"/>
    </location>
</feature>
<dbReference type="InterPro" id="IPR000711">
    <property type="entry name" value="ATPase_OSCP/dsu"/>
</dbReference>
<comment type="subcellular location">
    <subcellularLocation>
        <location evidence="1">Membrane</location>
    </subcellularLocation>
</comment>
<evidence type="ECO:0000256" key="5">
    <source>
        <dbReference type="ARBA" id="ARBA00022781"/>
    </source>
</evidence>
<dbReference type="OrthoDB" id="1262810at2759"/>
<keyword evidence="6" id="KW-0406">Ion transport</keyword>
<dbReference type="GO" id="GO:0016020">
    <property type="term" value="C:membrane"/>
    <property type="evidence" value="ECO:0007669"/>
    <property type="project" value="UniProtKB-SubCell"/>
</dbReference>
<evidence type="ECO:0000256" key="8">
    <source>
        <dbReference type="ARBA" id="ARBA00023310"/>
    </source>
</evidence>
<evidence type="ECO:0000256" key="7">
    <source>
        <dbReference type="ARBA" id="ARBA00023136"/>
    </source>
</evidence>
<dbReference type="PANTHER" id="PTHR11910">
    <property type="entry name" value="ATP SYNTHASE DELTA CHAIN"/>
    <property type="match status" value="1"/>
</dbReference>
<dbReference type="EMBL" id="PUHQ01000182">
    <property type="protein sequence ID" value="KAG0653681.1"/>
    <property type="molecule type" value="Genomic_DNA"/>
</dbReference>
<evidence type="ECO:0000256" key="2">
    <source>
        <dbReference type="ARBA" id="ARBA00007046"/>
    </source>
</evidence>
<organism evidence="9 10">
    <name type="scientific">Rhodotorula mucilaginosa</name>
    <name type="common">Yeast</name>
    <name type="synonym">Rhodotorula rubra</name>
    <dbReference type="NCBI Taxonomy" id="5537"/>
    <lineage>
        <taxon>Eukaryota</taxon>
        <taxon>Fungi</taxon>
        <taxon>Dikarya</taxon>
        <taxon>Basidiomycota</taxon>
        <taxon>Pucciniomycotina</taxon>
        <taxon>Microbotryomycetes</taxon>
        <taxon>Sporidiobolales</taxon>
        <taxon>Sporidiobolaceae</taxon>
        <taxon>Rhodotorula</taxon>
    </lineage>
</organism>
<dbReference type="GO" id="GO:0046933">
    <property type="term" value="F:proton-transporting ATP synthase activity, rotational mechanism"/>
    <property type="evidence" value="ECO:0007669"/>
    <property type="project" value="InterPro"/>
</dbReference>
<comment type="caution">
    <text evidence="9">The sequence shown here is derived from an EMBL/GenBank/DDBJ whole genome shotgun (WGS) entry which is preliminary data.</text>
</comment>
<evidence type="ECO:0000313" key="10">
    <source>
        <dbReference type="Proteomes" id="UP000777482"/>
    </source>
</evidence>
<evidence type="ECO:0000256" key="1">
    <source>
        <dbReference type="ARBA" id="ARBA00004370"/>
    </source>
</evidence>
<dbReference type="PRINTS" id="PR00125">
    <property type="entry name" value="ATPASEDELTA"/>
</dbReference>
<dbReference type="InterPro" id="IPR026015">
    <property type="entry name" value="ATP_synth_OSCP/delta_N_sf"/>
</dbReference>
<evidence type="ECO:0000256" key="3">
    <source>
        <dbReference type="ARBA" id="ARBA00014723"/>
    </source>
</evidence>
<gene>
    <name evidence="9" type="primary">ATP5</name>
    <name evidence="9" type="ORF">C6P46_002348</name>
</gene>
<evidence type="ECO:0000313" key="9">
    <source>
        <dbReference type="EMBL" id="KAG0653681.1"/>
    </source>
</evidence>
<dbReference type="SUPFAM" id="SSF47928">
    <property type="entry name" value="N-terminal domain of the delta subunit of the F1F0-ATP synthase"/>
    <property type="match status" value="1"/>
</dbReference>
<dbReference type="NCBIfam" id="TIGR01145">
    <property type="entry name" value="ATP_synt_delta"/>
    <property type="match status" value="1"/>
</dbReference>
<dbReference type="Proteomes" id="UP000777482">
    <property type="component" value="Unassembled WGS sequence"/>
</dbReference>
<protein>
    <recommendedName>
        <fullName evidence="3">ATP synthase subunit 5, mitochondrial</fullName>
    </recommendedName>
</protein>
<dbReference type="AlphaFoldDB" id="A0A9P7B1R2"/>
<keyword evidence="10" id="KW-1185">Reference proteome</keyword>
<keyword evidence="4" id="KW-0813">Transport</keyword>
<dbReference type="Gene3D" id="1.10.520.20">
    <property type="entry name" value="N-terminal domain of the delta subunit of the F1F0-ATP synthase"/>
    <property type="match status" value="1"/>
</dbReference>
<accession>A0A9P7B1R2</accession>
<comment type="similarity">
    <text evidence="2">Belongs to the ATPase delta chain family.</text>
</comment>
<name>A0A9P7B1R2_RHOMI</name>
<keyword evidence="5" id="KW-0375">Hydrogen ion transport</keyword>
<reference evidence="9 10" key="1">
    <citation type="submission" date="2020-11" db="EMBL/GenBank/DDBJ databases">
        <title>Kefir isolates.</title>
        <authorList>
            <person name="Marcisauskas S."/>
            <person name="Kim Y."/>
            <person name="Blasche S."/>
        </authorList>
    </citation>
    <scope>NUCLEOTIDE SEQUENCE [LARGE SCALE GENOMIC DNA]</scope>
    <source>
        <strain evidence="9 10">KR</strain>
    </source>
</reference>
<dbReference type="Pfam" id="PF00213">
    <property type="entry name" value="OSCP"/>
    <property type="match status" value="1"/>
</dbReference>
<keyword evidence="7" id="KW-0472">Membrane</keyword>
<proteinExistence type="inferred from homology"/>
<evidence type="ECO:0000256" key="6">
    <source>
        <dbReference type="ARBA" id="ARBA00023065"/>
    </source>
</evidence>
<evidence type="ECO:0000256" key="4">
    <source>
        <dbReference type="ARBA" id="ARBA00022448"/>
    </source>
</evidence>
<keyword evidence="8" id="KW-0066">ATP synthesis</keyword>